<keyword evidence="4" id="KW-1185">Reference proteome</keyword>
<gene>
    <name evidence="3" type="ORF">SAMN04487993_1002309</name>
</gene>
<evidence type="ECO:0000256" key="1">
    <source>
        <dbReference type="ARBA" id="ARBA00022898"/>
    </source>
</evidence>
<name>A0A1G8J4A2_9RHOB</name>
<dbReference type="PANTHER" id="PTHR43686">
    <property type="entry name" value="SULFURTRANSFERASE-RELATED"/>
    <property type="match status" value="1"/>
</dbReference>
<proteinExistence type="predicted"/>
<dbReference type="Pfam" id="PF00266">
    <property type="entry name" value="Aminotran_5"/>
    <property type="match status" value="1"/>
</dbReference>
<dbReference type="SUPFAM" id="SSF53383">
    <property type="entry name" value="PLP-dependent transferases"/>
    <property type="match status" value="1"/>
</dbReference>
<organism evidence="3 4">
    <name type="scientific">Salipiger marinus</name>
    <dbReference type="NCBI Taxonomy" id="555512"/>
    <lineage>
        <taxon>Bacteria</taxon>
        <taxon>Pseudomonadati</taxon>
        <taxon>Pseudomonadota</taxon>
        <taxon>Alphaproteobacteria</taxon>
        <taxon>Rhodobacterales</taxon>
        <taxon>Roseobacteraceae</taxon>
        <taxon>Salipiger</taxon>
    </lineage>
</organism>
<protein>
    <submittedName>
        <fullName evidence="3">Selenocysteine lyase/Cysteine desulfurase</fullName>
    </submittedName>
</protein>
<dbReference type="PANTHER" id="PTHR43686:SF1">
    <property type="entry name" value="AMINOTRAN_5 DOMAIN-CONTAINING PROTEIN"/>
    <property type="match status" value="1"/>
</dbReference>
<dbReference type="AlphaFoldDB" id="A0A1G8J4A2"/>
<dbReference type="InterPro" id="IPR015424">
    <property type="entry name" value="PyrdxlP-dep_Trfase"/>
</dbReference>
<dbReference type="InterPro" id="IPR015421">
    <property type="entry name" value="PyrdxlP-dep_Trfase_major"/>
</dbReference>
<evidence type="ECO:0000313" key="4">
    <source>
        <dbReference type="Proteomes" id="UP000199093"/>
    </source>
</evidence>
<dbReference type="InterPro" id="IPR015422">
    <property type="entry name" value="PyrdxlP-dep_Trfase_small"/>
</dbReference>
<reference evidence="3 4" key="1">
    <citation type="submission" date="2016-10" db="EMBL/GenBank/DDBJ databases">
        <authorList>
            <person name="de Groot N.N."/>
        </authorList>
    </citation>
    <scope>NUCLEOTIDE SEQUENCE [LARGE SCALE GENOMIC DNA]</scope>
    <source>
        <strain evidence="3 4">DSM 26424</strain>
    </source>
</reference>
<keyword evidence="1" id="KW-0663">Pyridoxal phosphate</keyword>
<dbReference type="Gene3D" id="3.40.640.10">
    <property type="entry name" value="Type I PLP-dependent aspartate aminotransferase-like (Major domain)"/>
    <property type="match status" value="1"/>
</dbReference>
<dbReference type="InterPro" id="IPR000192">
    <property type="entry name" value="Aminotrans_V_dom"/>
</dbReference>
<evidence type="ECO:0000313" key="3">
    <source>
        <dbReference type="EMBL" id="SDI25883.1"/>
    </source>
</evidence>
<dbReference type="Proteomes" id="UP000199093">
    <property type="component" value="Unassembled WGS sequence"/>
</dbReference>
<evidence type="ECO:0000259" key="2">
    <source>
        <dbReference type="Pfam" id="PF00266"/>
    </source>
</evidence>
<dbReference type="RefSeq" id="WP_207543540.1">
    <property type="nucleotide sequence ID" value="NZ_FNEJ01000002.1"/>
</dbReference>
<dbReference type="Gene3D" id="3.90.1150.10">
    <property type="entry name" value="Aspartate Aminotransferase, domain 1"/>
    <property type="match status" value="1"/>
</dbReference>
<keyword evidence="3" id="KW-0456">Lyase</keyword>
<dbReference type="GO" id="GO:0016829">
    <property type="term" value="F:lyase activity"/>
    <property type="evidence" value="ECO:0007669"/>
    <property type="project" value="UniProtKB-KW"/>
</dbReference>
<dbReference type="STRING" id="555512.SAMN04487993_1002309"/>
<accession>A0A1G8J4A2</accession>
<feature type="domain" description="Aminotransferase class V" evidence="2">
    <location>
        <begin position="51"/>
        <end position="414"/>
    </location>
</feature>
<sequence length="490" mass="51682">MPNDRATFTQTTALGRFALAMRQGDPLAALRAGLIGEGMDFDTPFGTKRMIYADYTASGRALRQVEEFVMTEILPIYANSHTEASHCGRAITRMREEARGIIARELNAGPGCHVIFAGNGATAGINRIVGLLRLRDRVAAGEDIRVLIGPYEHHSNILPWRESGAQVAEIPEAAEGGVDMDALAQALAQTKGADLVVGAFSAASNVTGLLTDVDAVTRALKAEGALAVWDYACAGPYVAMDMSPAPDAQKDAIVLSPHKFPGGPGASGLAVIRDTLVQTTRPTAPGGGTVSFVSPWDHIYSPRVEAREEAGTPNVIADIRAALALLVKAAVGTDTIHAREETLRARALDRLGALPGLQLMGAPEGRRGLPIFSFQIHGASGRVHHQLVTRMLSDHYGVQARGGCACAGPYAHRLMGLDAPASGALIARLAAGEELAKPGWTRLNLSYCHSDAQVEAILSALCDLAARADTLAKDYEACPVTARFHARPAA</sequence>
<dbReference type="EMBL" id="FNEJ01000002">
    <property type="protein sequence ID" value="SDI25883.1"/>
    <property type="molecule type" value="Genomic_DNA"/>
</dbReference>